<accession>A0ABX8EIX0</accession>
<evidence type="ECO:0000256" key="2">
    <source>
        <dbReference type="ARBA" id="ARBA00022737"/>
    </source>
</evidence>
<keyword evidence="6" id="KW-1185">Reference proteome</keyword>
<dbReference type="CDD" id="cd01449">
    <property type="entry name" value="TST_Repeat_2"/>
    <property type="match status" value="1"/>
</dbReference>
<dbReference type="GO" id="GO:0004792">
    <property type="term" value="F:thiosulfate-cyanide sulfurtransferase activity"/>
    <property type="evidence" value="ECO:0007669"/>
    <property type="project" value="UniProtKB-EC"/>
</dbReference>
<dbReference type="EMBL" id="CP075371">
    <property type="protein sequence ID" value="QVT80209.1"/>
    <property type="molecule type" value="Genomic_DNA"/>
</dbReference>
<dbReference type="InterPro" id="IPR001763">
    <property type="entry name" value="Rhodanese-like_dom"/>
</dbReference>
<comment type="catalytic activity">
    <reaction evidence="3">
        <text>thiosulfate + hydrogen cyanide = thiocyanate + sulfite + 2 H(+)</text>
        <dbReference type="Rhea" id="RHEA:16881"/>
        <dbReference type="ChEBI" id="CHEBI:15378"/>
        <dbReference type="ChEBI" id="CHEBI:17359"/>
        <dbReference type="ChEBI" id="CHEBI:18022"/>
        <dbReference type="ChEBI" id="CHEBI:18407"/>
        <dbReference type="ChEBI" id="CHEBI:33542"/>
        <dbReference type="EC" id="2.8.1.1"/>
    </reaction>
</comment>
<keyword evidence="2" id="KW-0677">Repeat</keyword>
<dbReference type="EC" id="2.8.1.1" evidence="1"/>
<keyword evidence="5" id="KW-0808">Transferase</keyword>
<dbReference type="PROSITE" id="PS00380">
    <property type="entry name" value="RHODANESE_1"/>
    <property type="match status" value="1"/>
</dbReference>
<dbReference type="Pfam" id="PF00581">
    <property type="entry name" value="Rhodanese"/>
    <property type="match status" value="2"/>
</dbReference>
<evidence type="ECO:0000313" key="5">
    <source>
        <dbReference type="EMBL" id="QVT80209.1"/>
    </source>
</evidence>
<gene>
    <name evidence="5" type="primary">sseB</name>
    <name evidence="5" type="ORF">ENKNEFLB_02600</name>
</gene>
<proteinExistence type="predicted"/>
<dbReference type="SMART" id="SM00450">
    <property type="entry name" value="RHOD"/>
    <property type="match status" value="2"/>
</dbReference>
<organism evidence="5 6">
    <name type="scientific">Nocardioides aquaticus</name>
    <dbReference type="NCBI Taxonomy" id="160826"/>
    <lineage>
        <taxon>Bacteria</taxon>
        <taxon>Bacillati</taxon>
        <taxon>Actinomycetota</taxon>
        <taxon>Actinomycetes</taxon>
        <taxon>Propionibacteriales</taxon>
        <taxon>Nocardioidaceae</taxon>
        <taxon>Nocardioides</taxon>
    </lineage>
</organism>
<dbReference type="PANTHER" id="PTHR43855">
    <property type="entry name" value="THIOSULFATE SULFURTRANSFERASE"/>
    <property type="match status" value="1"/>
</dbReference>
<evidence type="ECO:0000256" key="1">
    <source>
        <dbReference type="ARBA" id="ARBA00012245"/>
    </source>
</evidence>
<sequence>MPPTPLLDVPALRALLARDDPRRRGPRSPIVLDVRWRLGDAHGAAAYADGHVPGAAYVDLPTDLAGPVAPDGRGGRHPLPDPDRLAEALRRVGVEDGRPVVVYDDWAGRAAARAWWLLRWLGHGDVRVLDGGWSAWVAAGGEVERTATAERPSRGGSFTPRPGAMPVADAAEVARGDAVLVDARDEPRYAGRHEPVDAVAGHVPGAVNVPTGANLDDEGRFLPAAQLQETYARAGALAGAPVVAYCGSGITACHDLLALEVAGVPGALYAGSWSDWVSDPARPVARDD</sequence>
<dbReference type="Proteomes" id="UP000679307">
    <property type="component" value="Chromosome"/>
</dbReference>
<feature type="domain" description="Rhodanese" evidence="4">
    <location>
        <begin position="25"/>
        <end position="145"/>
    </location>
</feature>
<dbReference type="CDD" id="cd01448">
    <property type="entry name" value="TST_Repeat_1"/>
    <property type="match status" value="1"/>
</dbReference>
<dbReference type="PANTHER" id="PTHR43855:SF1">
    <property type="entry name" value="THIOSULFATE SULFURTRANSFERASE"/>
    <property type="match status" value="1"/>
</dbReference>
<evidence type="ECO:0000256" key="3">
    <source>
        <dbReference type="ARBA" id="ARBA00047549"/>
    </source>
</evidence>
<name>A0ABX8EIX0_9ACTN</name>
<reference evidence="5 6" key="1">
    <citation type="submission" date="2021-05" db="EMBL/GenBank/DDBJ databases">
        <title>Complete genome of Nocardioides aquaticus KCTC 9944T isolated from meromictic and hypersaline Ekho Lake, Antarctica.</title>
        <authorList>
            <person name="Hwang K."/>
            <person name="Kim K.M."/>
            <person name="Choe H."/>
        </authorList>
    </citation>
    <scope>NUCLEOTIDE SEQUENCE [LARGE SCALE GENOMIC DNA]</scope>
    <source>
        <strain evidence="5 6">KCTC 9944</strain>
    </source>
</reference>
<dbReference type="PROSITE" id="PS50206">
    <property type="entry name" value="RHODANESE_3"/>
    <property type="match status" value="2"/>
</dbReference>
<protein>
    <recommendedName>
        <fullName evidence="1">thiosulfate sulfurtransferase</fullName>
        <ecNumber evidence="1">2.8.1.1</ecNumber>
    </recommendedName>
</protein>
<dbReference type="InterPro" id="IPR001307">
    <property type="entry name" value="Thiosulphate_STrfase_CS"/>
</dbReference>
<evidence type="ECO:0000313" key="6">
    <source>
        <dbReference type="Proteomes" id="UP000679307"/>
    </source>
</evidence>
<dbReference type="InterPro" id="IPR051126">
    <property type="entry name" value="Thiosulfate_sulfurtransferase"/>
</dbReference>
<evidence type="ECO:0000259" key="4">
    <source>
        <dbReference type="PROSITE" id="PS50206"/>
    </source>
</evidence>
<feature type="domain" description="Rhodanese" evidence="4">
    <location>
        <begin position="174"/>
        <end position="285"/>
    </location>
</feature>